<feature type="compositionally biased region" description="Low complexity" evidence="1">
    <location>
        <begin position="19"/>
        <end position="30"/>
    </location>
</feature>
<proteinExistence type="predicted"/>
<reference evidence="2" key="1">
    <citation type="submission" date="2023-04" db="EMBL/GenBank/DDBJ databases">
        <title>Phytophthora fragariaefolia NBRC 109709.</title>
        <authorList>
            <person name="Ichikawa N."/>
            <person name="Sato H."/>
            <person name="Tonouchi N."/>
        </authorList>
    </citation>
    <scope>NUCLEOTIDE SEQUENCE</scope>
    <source>
        <strain evidence="2">NBRC 109709</strain>
    </source>
</reference>
<name>A0A9W6XWB4_9STRA</name>
<evidence type="ECO:0000313" key="3">
    <source>
        <dbReference type="Proteomes" id="UP001165121"/>
    </source>
</evidence>
<dbReference type="Proteomes" id="UP001165121">
    <property type="component" value="Unassembled WGS sequence"/>
</dbReference>
<dbReference type="AlphaFoldDB" id="A0A9W6XWB4"/>
<gene>
    <name evidence="2" type="ORF">Pfra01_001762700</name>
</gene>
<organism evidence="2 3">
    <name type="scientific">Phytophthora fragariaefolia</name>
    <dbReference type="NCBI Taxonomy" id="1490495"/>
    <lineage>
        <taxon>Eukaryota</taxon>
        <taxon>Sar</taxon>
        <taxon>Stramenopiles</taxon>
        <taxon>Oomycota</taxon>
        <taxon>Peronosporomycetes</taxon>
        <taxon>Peronosporales</taxon>
        <taxon>Peronosporaceae</taxon>
        <taxon>Phytophthora</taxon>
    </lineage>
</organism>
<dbReference type="EMBL" id="BSXT01002080">
    <property type="protein sequence ID" value="GMF47096.1"/>
    <property type="molecule type" value="Genomic_DNA"/>
</dbReference>
<protein>
    <submittedName>
        <fullName evidence="2">Unnamed protein product</fullName>
    </submittedName>
</protein>
<feature type="region of interest" description="Disordered" evidence="1">
    <location>
        <begin position="1"/>
        <end position="30"/>
    </location>
</feature>
<evidence type="ECO:0000256" key="1">
    <source>
        <dbReference type="SAM" id="MobiDB-lite"/>
    </source>
</evidence>
<dbReference type="OrthoDB" id="146835at2759"/>
<keyword evidence="3" id="KW-1185">Reference proteome</keyword>
<evidence type="ECO:0000313" key="2">
    <source>
        <dbReference type="EMBL" id="GMF47096.1"/>
    </source>
</evidence>
<comment type="caution">
    <text evidence="2">The sequence shown here is derived from an EMBL/GenBank/DDBJ whole genome shotgun (WGS) entry which is preliminary data.</text>
</comment>
<sequence length="109" mass="11541">MDSHRSFSQEAADRDHHSSSPAPASAAHDVRSSAGLPSLCLRLLSAAAASSESGAPDRDPASAASHFCLACWQAANAPTVRRDRPGLDSVEIRVQSRLSKCLSKSWKTL</sequence>
<feature type="compositionally biased region" description="Basic and acidic residues" evidence="1">
    <location>
        <begin position="1"/>
        <end position="18"/>
    </location>
</feature>
<accession>A0A9W6XWB4</accession>